<feature type="domain" description="Ferric oxidoreductase" evidence="6">
    <location>
        <begin position="11"/>
        <end position="128"/>
    </location>
</feature>
<protein>
    <submittedName>
        <fullName evidence="7">Ferric reductase like transmembrane component</fullName>
    </submittedName>
</protein>
<dbReference type="EMBL" id="FNHW01000001">
    <property type="protein sequence ID" value="SDM99023.1"/>
    <property type="molecule type" value="Genomic_DNA"/>
</dbReference>
<dbReference type="Pfam" id="PF01794">
    <property type="entry name" value="Ferric_reduct"/>
    <property type="match status" value="1"/>
</dbReference>
<proteinExistence type="predicted"/>
<evidence type="ECO:0000256" key="4">
    <source>
        <dbReference type="ARBA" id="ARBA00023136"/>
    </source>
</evidence>
<dbReference type="STRING" id="459525.SAMN04488137_2946"/>
<dbReference type="RefSeq" id="WP_090235575.1">
    <property type="nucleotide sequence ID" value="NZ_FNHW01000001.1"/>
</dbReference>
<evidence type="ECO:0000313" key="8">
    <source>
        <dbReference type="Proteomes" id="UP000199544"/>
    </source>
</evidence>
<accession>A0A1G9XRY8</accession>
<keyword evidence="8" id="KW-1185">Reference proteome</keyword>
<dbReference type="GO" id="GO:0016020">
    <property type="term" value="C:membrane"/>
    <property type="evidence" value="ECO:0007669"/>
    <property type="project" value="UniProtKB-SubCell"/>
</dbReference>
<evidence type="ECO:0000259" key="6">
    <source>
        <dbReference type="Pfam" id="PF01794"/>
    </source>
</evidence>
<feature type="transmembrane region" description="Helical" evidence="5">
    <location>
        <begin position="6"/>
        <end position="28"/>
    </location>
</feature>
<organism evidence="7 8">
    <name type="scientific">Fictibacillus solisalsi</name>
    <dbReference type="NCBI Taxonomy" id="459525"/>
    <lineage>
        <taxon>Bacteria</taxon>
        <taxon>Bacillati</taxon>
        <taxon>Bacillota</taxon>
        <taxon>Bacilli</taxon>
        <taxon>Bacillales</taxon>
        <taxon>Fictibacillaceae</taxon>
        <taxon>Fictibacillus</taxon>
    </lineage>
</organism>
<dbReference type="Proteomes" id="UP000199544">
    <property type="component" value="Unassembled WGS sequence"/>
</dbReference>
<sequence length="174" mass="19747">MNWIWILVRVTGLTAYFLLTLSLLAGILRHVPRNKGFYLSFHQIIGQVAMLFIGIHAFLLLFDQFQPYTLAEIFIPFASSYEPLLSALGTIGAYLLLIVLFTSDFMKMIGRSAWKKTHYLVFPLWLVSFLHGILMGTDSSAIWAPVFYWSTFTVVIGGTVYLGSVMTRSKKLSH</sequence>
<name>A0A1G9XRY8_9BACL</name>
<feature type="transmembrane region" description="Helical" evidence="5">
    <location>
        <begin position="146"/>
        <end position="166"/>
    </location>
</feature>
<evidence type="ECO:0000256" key="2">
    <source>
        <dbReference type="ARBA" id="ARBA00022692"/>
    </source>
</evidence>
<keyword evidence="3 5" id="KW-1133">Transmembrane helix</keyword>
<gene>
    <name evidence="7" type="ORF">SAMN04488137_2946</name>
</gene>
<keyword evidence="4 5" id="KW-0472">Membrane</keyword>
<evidence type="ECO:0000256" key="1">
    <source>
        <dbReference type="ARBA" id="ARBA00004141"/>
    </source>
</evidence>
<dbReference type="AlphaFoldDB" id="A0A1G9XRY8"/>
<dbReference type="InterPro" id="IPR013130">
    <property type="entry name" value="Fe3_Rdtase_TM_dom"/>
</dbReference>
<comment type="subcellular location">
    <subcellularLocation>
        <location evidence="1">Membrane</location>
        <topology evidence="1">Multi-pass membrane protein</topology>
    </subcellularLocation>
</comment>
<feature type="transmembrane region" description="Helical" evidence="5">
    <location>
        <begin position="40"/>
        <end position="62"/>
    </location>
</feature>
<keyword evidence="2 5" id="KW-0812">Transmembrane</keyword>
<feature type="transmembrane region" description="Helical" evidence="5">
    <location>
        <begin position="117"/>
        <end position="134"/>
    </location>
</feature>
<evidence type="ECO:0000256" key="3">
    <source>
        <dbReference type="ARBA" id="ARBA00022989"/>
    </source>
</evidence>
<evidence type="ECO:0000313" key="7">
    <source>
        <dbReference type="EMBL" id="SDM99023.1"/>
    </source>
</evidence>
<evidence type="ECO:0000256" key="5">
    <source>
        <dbReference type="SAM" id="Phobius"/>
    </source>
</evidence>
<feature type="transmembrane region" description="Helical" evidence="5">
    <location>
        <begin position="84"/>
        <end position="105"/>
    </location>
</feature>
<reference evidence="8" key="1">
    <citation type="submission" date="2016-10" db="EMBL/GenBank/DDBJ databases">
        <authorList>
            <person name="Varghese N."/>
            <person name="Submissions S."/>
        </authorList>
    </citation>
    <scope>NUCLEOTIDE SEQUENCE [LARGE SCALE GENOMIC DNA]</scope>
    <source>
        <strain evidence="8">CGMCC 1.6854</strain>
    </source>
</reference>
<dbReference type="OrthoDB" id="6656329at2"/>